<reference evidence="3" key="1">
    <citation type="journal article" date="2019" name="Int. J. Syst. Evol. Microbiol.">
        <title>The Global Catalogue of Microorganisms (GCM) 10K type strain sequencing project: providing services to taxonomists for standard genome sequencing and annotation.</title>
        <authorList>
            <consortium name="The Broad Institute Genomics Platform"/>
            <consortium name="The Broad Institute Genome Sequencing Center for Infectious Disease"/>
            <person name="Wu L."/>
            <person name="Ma J."/>
        </authorList>
    </citation>
    <scope>NUCLEOTIDE SEQUENCE [LARGE SCALE GENOMIC DNA]</scope>
    <source>
        <strain evidence="3">JCM 11756</strain>
    </source>
</reference>
<feature type="region of interest" description="Disordered" evidence="1">
    <location>
        <begin position="1"/>
        <end position="50"/>
    </location>
</feature>
<sequence length="50" mass="5775">MALGFKKTISPDDPRLKGHETTYQASRGGWFKRAQQEPQQGKTAKRETRR</sequence>
<evidence type="ECO:0000256" key="1">
    <source>
        <dbReference type="SAM" id="MobiDB-lite"/>
    </source>
</evidence>
<feature type="compositionally biased region" description="Basic and acidic residues" evidence="1">
    <location>
        <begin position="9"/>
        <end position="20"/>
    </location>
</feature>
<accession>A0ABP4JVJ2</accession>
<dbReference type="EMBL" id="BAAAIZ010000090">
    <property type="protein sequence ID" value="GAA1431790.1"/>
    <property type="molecule type" value="Genomic_DNA"/>
</dbReference>
<protein>
    <submittedName>
        <fullName evidence="2">Uncharacterized protein</fullName>
    </submittedName>
</protein>
<gene>
    <name evidence="2" type="ORF">GCM10009601_51520</name>
</gene>
<name>A0ABP4JVJ2_9ACTN</name>
<comment type="caution">
    <text evidence="2">The sequence shown here is derived from an EMBL/GenBank/DDBJ whole genome shotgun (WGS) entry which is preliminary data.</text>
</comment>
<organism evidence="2 3">
    <name type="scientific">Streptomyces thermospinosisporus</name>
    <dbReference type="NCBI Taxonomy" id="161482"/>
    <lineage>
        <taxon>Bacteria</taxon>
        <taxon>Bacillati</taxon>
        <taxon>Actinomycetota</taxon>
        <taxon>Actinomycetes</taxon>
        <taxon>Kitasatosporales</taxon>
        <taxon>Streptomycetaceae</taxon>
        <taxon>Streptomyces</taxon>
    </lineage>
</organism>
<proteinExistence type="predicted"/>
<evidence type="ECO:0000313" key="2">
    <source>
        <dbReference type="EMBL" id="GAA1431790.1"/>
    </source>
</evidence>
<keyword evidence="3" id="KW-1185">Reference proteome</keyword>
<evidence type="ECO:0000313" key="3">
    <source>
        <dbReference type="Proteomes" id="UP001500973"/>
    </source>
</evidence>
<dbReference type="RefSeq" id="WP_344015537.1">
    <property type="nucleotide sequence ID" value="NZ_BAAAIZ010000090.1"/>
</dbReference>
<dbReference type="Proteomes" id="UP001500973">
    <property type="component" value="Unassembled WGS sequence"/>
</dbReference>